<name>A0A8S4P9T0_OWEFU</name>
<evidence type="ECO:0000313" key="2">
    <source>
        <dbReference type="EMBL" id="CAH1790185.1"/>
    </source>
</evidence>
<proteinExistence type="predicted"/>
<dbReference type="AlphaFoldDB" id="A0A8S4P9T0"/>
<evidence type="ECO:0000256" key="1">
    <source>
        <dbReference type="SAM" id="Phobius"/>
    </source>
</evidence>
<dbReference type="EMBL" id="CAIIXF020000007">
    <property type="protein sequence ID" value="CAH1790185.1"/>
    <property type="molecule type" value="Genomic_DNA"/>
</dbReference>
<sequence length="279" mass="31730">TNIHIKSNIWMMTYKVITALVFMILIECVILRDIKSLKTCKKCYKKCKKVILKSNASCLADPTPPEKECNELAECLKKYDKCAAKFCPVDSTKQCTECECTECSLDYECNNCKCKNCFGTPVPAISRDNKSLKACKKCYKKVILKSKDSCLGDPSLPEEERNKELAKCLKKYDQCAAKFCSSKTNVESVSTTVATDDSCRHLIDNPVRSAKQCIECECTECSQDYECNNCKCKNCFRYKCSSTNYPSSYLNLKLRIALRGQCFDEYEDCKRQAEEDGRP</sequence>
<accession>A0A8S4P9T0</accession>
<protein>
    <submittedName>
        <fullName evidence="2">Uncharacterized protein</fullName>
    </submittedName>
</protein>
<gene>
    <name evidence="2" type="ORF">OFUS_LOCUS15431</name>
</gene>
<feature type="non-terminal residue" evidence="2">
    <location>
        <position position="1"/>
    </location>
</feature>
<organism evidence="2 3">
    <name type="scientific">Owenia fusiformis</name>
    <name type="common">Polychaete worm</name>
    <dbReference type="NCBI Taxonomy" id="6347"/>
    <lineage>
        <taxon>Eukaryota</taxon>
        <taxon>Metazoa</taxon>
        <taxon>Spiralia</taxon>
        <taxon>Lophotrochozoa</taxon>
        <taxon>Annelida</taxon>
        <taxon>Polychaeta</taxon>
        <taxon>Sedentaria</taxon>
        <taxon>Canalipalpata</taxon>
        <taxon>Sabellida</taxon>
        <taxon>Oweniida</taxon>
        <taxon>Oweniidae</taxon>
        <taxon>Owenia</taxon>
    </lineage>
</organism>
<keyword evidence="1" id="KW-0812">Transmembrane</keyword>
<feature type="transmembrane region" description="Helical" evidence="1">
    <location>
        <begin position="12"/>
        <end position="31"/>
    </location>
</feature>
<keyword evidence="3" id="KW-1185">Reference proteome</keyword>
<keyword evidence="1" id="KW-1133">Transmembrane helix</keyword>
<dbReference type="Proteomes" id="UP000749559">
    <property type="component" value="Unassembled WGS sequence"/>
</dbReference>
<comment type="caution">
    <text evidence="2">The sequence shown here is derived from an EMBL/GenBank/DDBJ whole genome shotgun (WGS) entry which is preliminary data.</text>
</comment>
<reference evidence="2" key="1">
    <citation type="submission" date="2022-03" db="EMBL/GenBank/DDBJ databases">
        <authorList>
            <person name="Martin C."/>
        </authorList>
    </citation>
    <scope>NUCLEOTIDE SEQUENCE</scope>
</reference>
<evidence type="ECO:0000313" key="3">
    <source>
        <dbReference type="Proteomes" id="UP000749559"/>
    </source>
</evidence>
<keyword evidence="1" id="KW-0472">Membrane</keyword>